<evidence type="ECO:0000313" key="1">
    <source>
        <dbReference type="EMBL" id="KAJ8726999.1"/>
    </source>
</evidence>
<protein>
    <submittedName>
        <fullName evidence="1">Uncharacterized protein</fullName>
    </submittedName>
</protein>
<gene>
    <name evidence="1" type="ORF">PYW08_015396</name>
</gene>
<proteinExistence type="predicted"/>
<evidence type="ECO:0000313" key="2">
    <source>
        <dbReference type="Proteomes" id="UP001231649"/>
    </source>
</evidence>
<reference evidence="1" key="1">
    <citation type="submission" date="2023-03" db="EMBL/GenBank/DDBJ databases">
        <title>Chromosome-level genomes of two armyworms, Mythimna separata and Mythimna loreyi, provide insights into the biosynthesis and reception of sex pheromones.</title>
        <authorList>
            <person name="Zhao H."/>
        </authorList>
    </citation>
    <scope>NUCLEOTIDE SEQUENCE</scope>
    <source>
        <strain evidence="1">BeijingLab</strain>
    </source>
</reference>
<keyword evidence="2" id="KW-1185">Reference proteome</keyword>
<comment type="caution">
    <text evidence="1">The sequence shown here is derived from an EMBL/GenBank/DDBJ whole genome shotgun (WGS) entry which is preliminary data.</text>
</comment>
<dbReference type="Proteomes" id="UP001231649">
    <property type="component" value="Chromosome 7"/>
</dbReference>
<dbReference type="EMBL" id="CM056783">
    <property type="protein sequence ID" value="KAJ8726999.1"/>
    <property type="molecule type" value="Genomic_DNA"/>
</dbReference>
<organism evidence="1 2">
    <name type="scientific">Mythimna loreyi</name>
    <dbReference type="NCBI Taxonomy" id="667449"/>
    <lineage>
        <taxon>Eukaryota</taxon>
        <taxon>Metazoa</taxon>
        <taxon>Ecdysozoa</taxon>
        <taxon>Arthropoda</taxon>
        <taxon>Hexapoda</taxon>
        <taxon>Insecta</taxon>
        <taxon>Pterygota</taxon>
        <taxon>Neoptera</taxon>
        <taxon>Endopterygota</taxon>
        <taxon>Lepidoptera</taxon>
        <taxon>Glossata</taxon>
        <taxon>Ditrysia</taxon>
        <taxon>Noctuoidea</taxon>
        <taxon>Noctuidae</taxon>
        <taxon>Noctuinae</taxon>
        <taxon>Hadenini</taxon>
        <taxon>Mythimna</taxon>
    </lineage>
</organism>
<name>A0ACC2QVJ9_9NEOP</name>
<accession>A0ACC2QVJ9</accession>
<sequence length="1220" mass="138812">MPTTRKKVIKTVYKDEDSDAEDGDFSDSGSDAKFSAEDESSSEGEVDCVPSSGDEFDRKSNVKLSVKRNTKAKPPRRKPKFAQTLLKNINKPSPAGEDNDDEIPTSQFSVKDLTEADKLLPTFLNLSESDSSDDESPNVSKKESITSALPMEPDKDSGSDNDVDMEYKDVWSNNIQDNSEEIAKKTFMELEKHKSEIEQTKASLQNYTQKVNLQKESDVTDLLAMGEEAIPEVPEPVNVKKKNKLRRKKDDSDSEEMEDWEEVKETQAVSQQGLQLFVAFPEAACRKSKTVDVEMMMKRKINRVKKEYQVYMHKVHVLCWLGHGNYVSRVLNDQELMAAVLSLVPSKECYPGERVDMKYVEQITAWYKNKLLFQQEKNEDKFKPKAPPLKTILLQQINNRVVSTKKYLVFIFVIMLRALGVQCRVMFNFVTLPKKPPSSELCSLSTKPKKEKAGTGDKIKSPTVKKEDDDEKLKAGPSKSKAKKKNIAQVDGNIDSIFSSDDENIMQVDGNDDTNARKKRSVKQTKEKDTEKSENEDVSPPKIAKKVSGRASPRLTAKKDENKVVDGNKPAQKGNKSKEMSTEKVNVSTKKATNTNIKEPVKSLTRSQKLKAENSNNLPQEKTSECNTATTSRGRPQRSSKSLNTNTEKVITIPKISVTDENAKDVASKYFDENKPVATSSRLSRKRSQTANPEGSQSTNKVGDKGKMAKTNTRTKSTPGTSGEKSKYFDEPSKETNKEKTPKRSVKQTKKEIKAEDSQRVSHRDLVNTKKQTNDVTADLVNIIKSRVKDAKLEAKKKIVKGKIKKESDEDSDYLPVEDPKRRNSGSEDEFKPTKISPKPSTSRRIDRRVLSSVSSDEVKKNRVDVWCEIFVEELEQWISVDVIKGKVHCPEDLYSGATHPVCYVVGWDNNNYLKDLTRKYVPQFNTVTRKLRAEAPWWNEAVKSWLGPKTARDREEDEYLDRMQLEAPLPKSIAEYKNHPLYALKRHLLKFEAIYPPDAAVLGFVRNEPVYARECVYVCHSREIWLKEAKVVKLGEAPYKIVKARPKWDRLSNKMITDKPLEVFGPWQVQDYEPPTAENGIVPRNAYGNVELFKECMLPKKTVHIKLPSLNRVAKKLNIDCAPAMTGFDYSGGYCHPVYDGFVVCEEYEEIITEAWVKDQEEQERKEREKIEARVYGNWRRLIRGLAIRERLKCKYGFEEPKPETKKSKGPRLVVKKKP</sequence>